<gene>
    <name evidence="2" type="ordered locus">VIT_05s0020g01680</name>
</gene>
<sequence length="64" mass="7337">MVLSSNYYNQSRRKSTIPCSQSSTDVSRQIPTTCHVRFEEISSKRSFFQNPSKCKTHYSKGSIS</sequence>
<evidence type="ECO:0000313" key="3">
    <source>
        <dbReference type="Proteomes" id="UP000009183"/>
    </source>
</evidence>
<evidence type="ECO:0000313" key="2">
    <source>
        <dbReference type="EMBL" id="CCB50336.1"/>
    </source>
</evidence>
<dbReference type="InParanoid" id="F6HDG6"/>
<feature type="compositionally biased region" description="Polar residues" evidence="1">
    <location>
        <begin position="1"/>
        <end position="10"/>
    </location>
</feature>
<protein>
    <submittedName>
        <fullName evidence="2">Uncharacterized protein</fullName>
    </submittedName>
</protein>
<dbReference type="HOGENOM" id="CLU_2872227_0_0_1"/>
<feature type="region of interest" description="Disordered" evidence="1">
    <location>
        <begin position="1"/>
        <end position="25"/>
    </location>
</feature>
<reference evidence="3" key="1">
    <citation type="journal article" date="2007" name="Nature">
        <title>The grapevine genome sequence suggests ancestral hexaploidization in major angiosperm phyla.</title>
        <authorList>
            <consortium name="The French-Italian Public Consortium for Grapevine Genome Characterization."/>
            <person name="Jaillon O."/>
            <person name="Aury J.-M."/>
            <person name="Noel B."/>
            <person name="Policriti A."/>
            <person name="Clepet C."/>
            <person name="Casagrande A."/>
            <person name="Choisne N."/>
            <person name="Aubourg S."/>
            <person name="Vitulo N."/>
            <person name="Jubin C."/>
            <person name="Vezzi A."/>
            <person name="Legeai F."/>
            <person name="Hugueney P."/>
            <person name="Dasilva C."/>
            <person name="Horner D."/>
            <person name="Mica E."/>
            <person name="Jublot D."/>
            <person name="Poulain J."/>
            <person name="Bruyere C."/>
            <person name="Billault A."/>
            <person name="Segurens B."/>
            <person name="Gouyvenoux M."/>
            <person name="Ugarte E."/>
            <person name="Cattonaro F."/>
            <person name="Anthouard V."/>
            <person name="Vico V."/>
            <person name="Del Fabbro C."/>
            <person name="Alaux M."/>
            <person name="Di Gaspero G."/>
            <person name="Dumas V."/>
            <person name="Felice N."/>
            <person name="Paillard S."/>
            <person name="Juman I."/>
            <person name="Moroldo M."/>
            <person name="Scalabrin S."/>
            <person name="Canaguier A."/>
            <person name="Le Clainche I."/>
            <person name="Malacrida G."/>
            <person name="Durand E."/>
            <person name="Pesole G."/>
            <person name="Laucou V."/>
            <person name="Chatelet P."/>
            <person name="Merdinoglu D."/>
            <person name="Delledonne M."/>
            <person name="Pezzotti M."/>
            <person name="Lecharny A."/>
            <person name="Scarpelli C."/>
            <person name="Artiguenave F."/>
            <person name="Pe M.E."/>
            <person name="Valle G."/>
            <person name="Morgante M."/>
            <person name="Caboche M."/>
            <person name="Adam-Blondon A.-F."/>
            <person name="Weissenbach J."/>
            <person name="Quetier F."/>
            <person name="Wincker P."/>
        </authorList>
    </citation>
    <scope>NUCLEOTIDE SEQUENCE [LARGE SCALE GENOMIC DNA]</scope>
    <source>
        <strain evidence="3">cv. Pinot noir / PN40024</strain>
    </source>
</reference>
<organism evidence="2 3">
    <name type="scientific">Vitis vinifera</name>
    <name type="common">Grape</name>
    <dbReference type="NCBI Taxonomy" id="29760"/>
    <lineage>
        <taxon>Eukaryota</taxon>
        <taxon>Viridiplantae</taxon>
        <taxon>Streptophyta</taxon>
        <taxon>Embryophyta</taxon>
        <taxon>Tracheophyta</taxon>
        <taxon>Spermatophyta</taxon>
        <taxon>Magnoliopsida</taxon>
        <taxon>eudicotyledons</taxon>
        <taxon>Gunneridae</taxon>
        <taxon>Pentapetalae</taxon>
        <taxon>rosids</taxon>
        <taxon>Vitales</taxon>
        <taxon>Vitaceae</taxon>
        <taxon>Viteae</taxon>
        <taxon>Vitis</taxon>
    </lineage>
</organism>
<evidence type="ECO:0000256" key="1">
    <source>
        <dbReference type="SAM" id="MobiDB-lite"/>
    </source>
</evidence>
<dbReference type="EMBL" id="FN595749">
    <property type="protein sequence ID" value="CCB50336.1"/>
    <property type="molecule type" value="Genomic_DNA"/>
</dbReference>
<dbReference type="AlphaFoldDB" id="F6HDG6"/>
<name>F6HDG6_VITVI</name>
<keyword evidence="3" id="KW-1185">Reference proteome</keyword>
<dbReference type="Proteomes" id="UP000009183">
    <property type="component" value="Chromosome 5"/>
</dbReference>
<accession>F6HDG6</accession>
<dbReference type="PaxDb" id="29760-VIT_05s0020g01680.t01"/>
<proteinExistence type="predicted"/>